<gene>
    <name evidence="8" type="ORF">EJ05DRAFT_501464</name>
</gene>
<feature type="region of interest" description="Disordered" evidence="4">
    <location>
        <begin position="1626"/>
        <end position="1646"/>
    </location>
</feature>
<evidence type="ECO:0000259" key="5">
    <source>
        <dbReference type="Pfam" id="PF24340"/>
    </source>
</evidence>
<keyword evidence="3" id="KW-0539">Nucleus</keyword>
<sequence length="1776" mass="194507">MTVKDSPQTLRASPQHEKDATTPKIKIVTPKPTEKTTAKASGLKLGAGPGPIDPKSVQDKVRKWQTTGGGVVVTPDSNAAPDNDRIKDKPESPRKGTKDKEITPVAPKVEIRVKSASKPRHNTLDDELRDAIAPKKRVVSDGHWRKNRSPPKEGKPIGWVRERPKAKPVEEEETEQKVISKIPDHVANESNVLRKRRQSAAVKAGIEAFKTEEIKPTKANKPVRDWVETIETSKISSSSSRHHELSSPVTTPVEIRTPRRRRRSSPKFDHSEDAAQVPSSEESAERTPTRHRRKNRRSPRASDNVEEASKPTMPEGENVEPPDSRKRLQKKRELSLSKAKDPDAPVGVHPTRIEAWLDTTSDPFVEAKTKSRGSSIISSQTGSSSVSTHTYDSRSSISRTDQKATSDRDKDAESGKKRRRRSRRSPTSSEGTATEDSQQKHEAIDPSRPDTKSPPAKILNTEPESSSSPLKRSGARRSAQSPTKARPRTLQLHETYDDGSVVSSAPSSSVEGSMFDAPEPTARARPTDQFGRRAFPTTGKRLSTIASVDTFNARMQRAPSIAQGSEPAESVLDDTKSSATVKSRRSVRNKTVSHADLMSVLSLPRSKSKSLVSAHSIRTSRTRLETATIQDLMKELSSDEDKYKRELNTLVDGVIPVLLACVLSKSDAAVAAGLFSTSASKQDPNSTKPIVDMGIALERLKSLHRRIPLEDDSALLSWAQSAQRIYTDYIKTWRLGFQNVVVNLAPASEDSPTTKTLESHSKPSKSAWDEGLPRNAEGYVVNDDGERVDVAFLLKRPLVRLKWLAKTFKGINFLKPSEKAETTSLAFQDLVLDARKRNNEERARMEDEAAASIDPTRARDPKSLTALQGVAIDPARCVRARDYFDMHLLHTSGQEIDCRVELLLRDDPPANGTGGDVLICDLDSADRWLFFPPIQTGRISARKGDSPEELVVMIRGLQSGGEEWKEVFVLKSTDEDSALEWIQMLGDSPVPPPLAQISSAASFVSKSSLQFSSYDSSLVSSAYTASTAITSPARSRNPSPREFDVPLGEPVRGASRRWSQASTPTKNTGHRLEDLPKTPPSKEREESTKTPNSSARQSRNENAVTPRDLNEAMQAAGTDSTGLRRSKATRFARSTPTTPTMDAPIPEESEPDESIHGRMRSYSSTPQATAKVSKDYSVWYPPSNSNDHEDEPLDDTTCRKRESLKESQRPVIHRRASSVPSTDLPMIPRVRTSSQHDTVRAVAAPLRMDRSESAPVLPAKVEQDLSKDPEDSPPPPPPHRSPPKTGLSNLIAPILSPFRTKRRSSSPLKHEYEPSTATESSSESENNSSDDEGSIISESSEDSLDEEFDVPVEPPPPTPPHMQPAPRPNSSGSLPETSLGPSSSASQKPYRDIPGAASIAYKGVANIFTWREEPGRVASWEPLSKEPCSVVIKPGFIEVFELNQAHAQPELNDSARPLLALGLTPNVLVHRGTNIDIDIRSPPLGLSLLKAGGRTMFRSLFPMASEELWQAVRWSRENNPTFIALQNARGQEPQVVTWAAQQDMNNAARPDTRAGKPRWSLPASLSRSRSYRASSTRALSINSSVESKSSFFSSLKRFGGSGRFSIARSSVDYRGSPSTVAVDMTTEASGSSSGGSTPMSPDGRAANVPIGVSNTKIRFHKSSGQRRWNDLGKARLHIMAPTEVSPLTPGDKRILVVTKGGAVLLDATVPENAFEIYGRVGIAVKVVEDIVGKDGTVGGAAATGGVGSKRLVVYMLQFKSNRQCKYNFLQLGKMRY</sequence>
<feature type="region of interest" description="Disordered" evidence="4">
    <location>
        <begin position="232"/>
        <end position="535"/>
    </location>
</feature>
<feature type="compositionally biased region" description="Polar residues" evidence="4">
    <location>
        <begin position="1"/>
        <end position="12"/>
    </location>
</feature>
<dbReference type="PANTHER" id="PTHR23196">
    <property type="entry name" value="PAX TRANSCRIPTION ACTIVATION DOMAIN INTERACTING PROTEIN"/>
    <property type="match status" value="1"/>
</dbReference>
<feature type="compositionally biased region" description="Polar residues" evidence="4">
    <location>
        <begin position="1369"/>
        <end position="1387"/>
    </location>
</feature>
<feature type="compositionally biased region" description="Low complexity" evidence="4">
    <location>
        <begin position="372"/>
        <end position="388"/>
    </location>
</feature>
<feature type="compositionally biased region" description="Basic and acidic residues" evidence="4">
    <location>
        <begin position="1196"/>
        <end position="1208"/>
    </location>
</feature>
<dbReference type="PANTHER" id="PTHR23196:SF1">
    <property type="entry name" value="PAX-INTERACTING PROTEIN 1"/>
    <property type="match status" value="1"/>
</dbReference>
<dbReference type="InterPro" id="IPR056416">
    <property type="entry name" value="DH_2_fung"/>
</dbReference>
<feature type="compositionally biased region" description="Polar residues" evidence="4">
    <location>
        <begin position="1089"/>
        <end position="1103"/>
    </location>
</feature>
<dbReference type="GO" id="GO:0006974">
    <property type="term" value="P:DNA damage response"/>
    <property type="evidence" value="ECO:0007669"/>
    <property type="project" value="UniProtKB-KW"/>
</dbReference>
<evidence type="ECO:0000256" key="3">
    <source>
        <dbReference type="ARBA" id="ARBA00023242"/>
    </source>
</evidence>
<dbReference type="Pfam" id="PF24345">
    <property type="entry name" value="PH_24"/>
    <property type="match status" value="1"/>
</dbReference>
<dbReference type="InterPro" id="IPR051579">
    <property type="entry name" value="DDR_Transcriptional_Reg"/>
</dbReference>
<feature type="domain" description="PH" evidence="7">
    <location>
        <begin position="1400"/>
        <end position="1530"/>
    </location>
</feature>
<feature type="region of interest" description="Disordered" evidence="4">
    <location>
        <begin position="1"/>
        <end position="183"/>
    </location>
</feature>
<feature type="region of interest" description="Disordered" evidence="4">
    <location>
        <begin position="1027"/>
        <end position="1391"/>
    </location>
</feature>
<evidence type="ECO:0000259" key="7">
    <source>
        <dbReference type="Pfam" id="PF24345"/>
    </source>
</evidence>
<proteinExistence type="predicted"/>
<feature type="compositionally biased region" description="Polar residues" evidence="4">
    <location>
        <begin position="1161"/>
        <end position="1170"/>
    </location>
</feature>
<dbReference type="OrthoDB" id="5408934at2759"/>
<dbReference type="EMBL" id="ML996574">
    <property type="protein sequence ID" value="KAF2756918.1"/>
    <property type="molecule type" value="Genomic_DNA"/>
</dbReference>
<feature type="compositionally biased region" description="Basic and acidic residues" evidence="4">
    <location>
        <begin position="322"/>
        <end position="343"/>
    </location>
</feature>
<dbReference type="GO" id="GO:0035861">
    <property type="term" value="C:site of double-strand break"/>
    <property type="evidence" value="ECO:0007669"/>
    <property type="project" value="TreeGrafter"/>
</dbReference>
<protein>
    <submittedName>
        <fullName evidence="8">Uncharacterized protein</fullName>
    </submittedName>
</protein>
<dbReference type="InterPro" id="IPR056223">
    <property type="entry name" value="PH_24"/>
</dbReference>
<feature type="compositionally biased region" description="Polar residues" evidence="4">
    <location>
        <begin position="389"/>
        <end position="399"/>
    </location>
</feature>
<feature type="compositionally biased region" description="Basic and acidic residues" evidence="4">
    <location>
        <begin position="1261"/>
        <end position="1270"/>
    </location>
</feature>
<dbReference type="Proteomes" id="UP000799437">
    <property type="component" value="Unassembled WGS sequence"/>
</dbReference>
<feature type="compositionally biased region" description="Basic residues" evidence="4">
    <location>
        <begin position="289"/>
        <end position="299"/>
    </location>
</feature>
<evidence type="ECO:0000256" key="4">
    <source>
        <dbReference type="SAM" id="MobiDB-lite"/>
    </source>
</evidence>
<evidence type="ECO:0000313" key="8">
    <source>
        <dbReference type="EMBL" id="KAF2756918.1"/>
    </source>
</evidence>
<evidence type="ECO:0000313" key="9">
    <source>
        <dbReference type="Proteomes" id="UP000799437"/>
    </source>
</evidence>
<dbReference type="Pfam" id="PF24340">
    <property type="entry name" value="DH_2"/>
    <property type="match status" value="1"/>
</dbReference>
<feature type="compositionally biased region" description="Low complexity" evidence="4">
    <location>
        <begin position="500"/>
        <end position="513"/>
    </location>
</feature>
<feature type="region of interest" description="Disordered" evidence="4">
    <location>
        <begin position="558"/>
        <end position="578"/>
    </location>
</feature>
<feature type="domain" description="DBL homology" evidence="5">
    <location>
        <begin position="625"/>
        <end position="837"/>
    </location>
</feature>
<feature type="compositionally biased region" description="Basic and acidic residues" evidence="4">
    <location>
        <begin position="437"/>
        <end position="451"/>
    </location>
</feature>
<evidence type="ECO:0000256" key="2">
    <source>
        <dbReference type="ARBA" id="ARBA00022763"/>
    </source>
</evidence>
<keyword evidence="9" id="KW-1185">Reference proteome</keyword>
<organism evidence="8 9">
    <name type="scientific">Pseudovirgaria hyperparasitica</name>
    <dbReference type="NCBI Taxonomy" id="470096"/>
    <lineage>
        <taxon>Eukaryota</taxon>
        <taxon>Fungi</taxon>
        <taxon>Dikarya</taxon>
        <taxon>Ascomycota</taxon>
        <taxon>Pezizomycotina</taxon>
        <taxon>Dothideomycetes</taxon>
        <taxon>Dothideomycetes incertae sedis</taxon>
        <taxon>Acrospermales</taxon>
        <taxon>Acrospermaceae</taxon>
        <taxon>Pseudovirgaria</taxon>
    </lineage>
</organism>
<dbReference type="InterPro" id="IPR056222">
    <property type="entry name" value="PH_23"/>
</dbReference>
<feature type="domain" description="PH" evidence="6">
    <location>
        <begin position="851"/>
        <end position="992"/>
    </location>
</feature>
<feature type="compositionally biased region" description="Basic and acidic residues" evidence="4">
    <location>
        <begin position="1070"/>
        <end position="1088"/>
    </location>
</feature>
<feature type="compositionally biased region" description="Basic and acidic residues" evidence="4">
    <location>
        <begin position="82"/>
        <end position="102"/>
    </location>
</feature>
<keyword evidence="2" id="KW-0227">DNA damage</keyword>
<feature type="region of interest" description="Disordered" evidence="4">
    <location>
        <begin position="748"/>
        <end position="771"/>
    </location>
</feature>
<dbReference type="GeneID" id="54488171"/>
<feature type="compositionally biased region" description="Basic and acidic residues" evidence="4">
    <location>
        <begin position="757"/>
        <end position="771"/>
    </location>
</feature>
<evidence type="ECO:0000259" key="6">
    <source>
        <dbReference type="Pfam" id="PF24344"/>
    </source>
</evidence>
<feature type="compositionally biased region" description="Pro residues" evidence="4">
    <location>
        <begin position="1352"/>
        <end position="1367"/>
    </location>
</feature>
<comment type="subcellular location">
    <subcellularLocation>
        <location evidence="1">Nucleus</location>
    </subcellularLocation>
</comment>
<dbReference type="RefSeq" id="XP_033599369.1">
    <property type="nucleotide sequence ID" value="XM_033747117.1"/>
</dbReference>
<dbReference type="GO" id="GO:0005634">
    <property type="term" value="C:nucleus"/>
    <property type="evidence" value="ECO:0007669"/>
    <property type="project" value="UniProtKB-SubCell"/>
</dbReference>
<dbReference type="Pfam" id="PF24344">
    <property type="entry name" value="PH_23"/>
    <property type="match status" value="1"/>
</dbReference>
<feature type="compositionally biased region" description="Basic and acidic residues" evidence="4">
    <location>
        <begin position="122"/>
        <end position="183"/>
    </location>
</feature>
<feature type="compositionally biased region" description="Acidic residues" evidence="4">
    <location>
        <begin position="1328"/>
        <end position="1350"/>
    </location>
</feature>
<feature type="compositionally biased region" description="Basic and acidic residues" evidence="4">
    <location>
        <begin position="400"/>
        <end position="415"/>
    </location>
</feature>
<feature type="compositionally biased region" description="Polar residues" evidence="4">
    <location>
        <begin position="1057"/>
        <end position="1067"/>
    </location>
</feature>
<reference evidence="8" key="1">
    <citation type="journal article" date="2020" name="Stud. Mycol.">
        <title>101 Dothideomycetes genomes: a test case for predicting lifestyles and emergence of pathogens.</title>
        <authorList>
            <person name="Haridas S."/>
            <person name="Albert R."/>
            <person name="Binder M."/>
            <person name="Bloem J."/>
            <person name="Labutti K."/>
            <person name="Salamov A."/>
            <person name="Andreopoulos B."/>
            <person name="Baker S."/>
            <person name="Barry K."/>
            <person name="Bills G."/>
            <person name="Bluhm B."/>
            <person name="Cannon C."/>
            <person name="Castanera R."/>
            <person name="Culley D."/>
            <person name="Daum C."/>
            <person name="Ezra D."/>
            <person name="Gonzalez J."/>
            <person name="Henrissat B."/>
            <person name="Kuo A."/>
            <person name="Liang C."/>
            <person name="Lipzen A."/>
            <person name="Lutzoni F."/>
            <person name="Magnuson J."/>
            <person name="Mondo S."/>
            <person name="Nolan M."/>
            <person name="Ohm R."/>
            <person name="Pangilinan J."/>
            <person name="Park H.-J."/>
            <person name="Ramirez L."/>
            <person name="Alfaro M."/>
            <person name="Sun H."/>
            <person name="Tritt A."/>
            <person name="Yoshinaga Y."/>
            <person name="Zwiers L.-H."/>
            <person name="Turgeon B."/>
            <person name="Goodwin S."/>
            <person name="Spatafora J."/>
            <person name="Crous P."/>
            <person name="Grigoriev I."/>
        </authorList>
    </citation>
    <scope>NUCLEOTIDE SEQUENCE</scope>
    <source>
        <strain evidence="8">CBS 121739</strain>
    </source>
</reference>
<name>A0A6A6W1X0_9PEZI</name>
<evidence type="ECO:0000256" key="1">
    <source>
        <dbReference type="ARBA" id="ARBA00004123"/>
    </source>
</evidence>
<accession>A0A6A6W1X0</accession>